<evidence type="ECO:0000313" key="3">
    <source>
        <dbReference type="Proteomes" id="UP000541558"/>
    </source>
</evidence>
<dbReference type="InterPro" id="IPR032675">
    <property type="entry name" value="LRR_dom_sf"/>
</dbReference>
<sequence length="664" mass="75224">MSMSDIPTLALPAAAVRPGWIRIAPRVRLSRGETRREPAAVEVAQEIARITAKTVVSSVDSVENLNGELERPQAKSSPPIHRMPAEILSMIFASATEGGEDLFHQDFRDLSVRATWGGEGLRAVEHRLLILRTLETHKHTHHAKHLRRMPELINITLVCKAWRDVVETDAYLWAQLETAPLLGTGELKVLQRWFARAKRSPKALRLSYRYPLRCDCAQTKDCFYSNPNLLKLLVDEDHIARLHLLKLTPRCFTEFIKSVKHANGGSTPLWWDTLHTLELDFHQTYPVDTYWALPDARTLFHALPPVTSLTLNTLVAIPWEPTRQRLDIGQSILTGLTRLTLRYNFDGPQLVMLLRHCTNVEDLALALQIDHWQNPAMSDPLDDAPLLPPTTVTYFLPKVTSLTLEFCYVPGIRIPFRYLRFPGLVNLHVARNPLLKVRTWQKDKNAYSQVLEWLKLFSRSRAPSSLRSLRLGSDGIHCIDPLVAEDLYYILSHLQPQITHLSLNGEFDAHKFMQIDEEKRASGKGRKLCPSLQSLELLQLNTVDRLLGDFDLEPFLVYIKNRHNYQKVEDDGVITLVEPFDGLKRVVVEVYTQAKSKSWMPLQGSETLETIRSFGVVVDRLGYSPDEETGADGEDSDGEDSDGEDSDGEDSDGEDSDGEDSESK</sequence>
<protein>
    <recommendedName>
        <fullName evidence="4">F-box domain-containing protein</fullName>
    </recommendedName>
</protein>
<dbReference type="Gene3D" id="3.80.10.10">
    <property type="entry name" value="Ribonuclease Inhibitor"/>
    <property type="match status" value="1"/>
</dbReference>
<feature type="region of interest" description="Disordered" evidence="1">
    <location>
        <begin position="622"/>
        <end position="664"/>
    </location>
</feature>
<dbReference type="EMBL" id="JAACJK010000219">
    <property type="protein sequence ID" value="KAF5316973.1"/>
    <property type="molecule type" value="Genomic_DNA"/>
</dbReference>
<dbReference type="AlphaFoldDB" id="A0A8H5B6H3"/>
<dbReference type="Gene3D" id="1.20.1280.50">
    <property type="match status" value="1"/>
</dbReference>
<proteinExistence type="predicted"/>
<feature type="compositionally biased region" description="Acidic residues" evidence="1">
    <location>
        <begin position="625"/>
        <end position="664"/>
    </location>
</feature>
<keyword evidence="3" id="KW-1185">Reference proteome</keyword>
<evidence type="ECO:0008006" key="4">
    <source>
        <dbReference type="Google" id="ProtNLM"/>
    </source>
</evidence>
<dbReference type="OrthoDB" id="3072854at2759"/>
<organism evidence="2 3">
    <name type="scientific">Ephemerocybe angulata</name>
    <dbReference type="NCBI Taxonomy" id="980116"/>
    <lineage>
        <taxon>Eukaryota</taxon>
        <taxon>Fungi</taxon>
        <taxon>Dikarya</taxon>
        <taxon>Basidiomycota</taxon>
        <taxon>Agaricomycotina</taxon>
        <taxon>Agaricomycetes</taxon>
        <taxon>Agaricomycetidae</taxon>
        <taxon>Agaricales</taxon>
        <taxon>Agaricineae</taxon>
        <taxon>Psathyrellaceae</taxon>
        <taxon>Ephemerocybe</taxon>
    </lineage>
</organism>
<comment type="caution">
    <text evidence="2">The sequence shown here is derived from an EMBL/GenBank/DDBJ whole genome shotgun (WGS) entry which is preliminary data.</text>
</comment>
<name>A0A8H5B6H3_9AGAR</name>
<accession>A0A8H5B6H3</accession>
<reference evidence="2 3" key="1">
    <citation type="journal article" date="2020" name="ISME J.">
        <title>Uncovering the hidden diversity of litter-decomposition mechanisms in mushroom-forming fungi.</title>
        <authorList>
            <person name="Floudas D."/>
            <person name="Bentzer J."/>
            <person name="Ahren D."/>
            <person name="Johansson T."/>
            <person name="Persson P."/>
            <person name="Tunlid A."/>
        </authorList>
    </citation>
    <scope>NUCLEOTIDE SEQUENCE [LARGE SCALE GENOMIC DNA]</scope>
    <source>
        <strain evidence="2 3">CBS 175.51</strain>
    </source>
</reference>
<evidence type="ECO:0000313" key="2">
    <source>
        <dbReference type="EMBL" id="KAF5316973.1"/>
    </source>
</evidence>
<gene>
    <name evidence="2" type="ORF">D9611_003468</name>
</gene>
<evidence type="ECO:0000256" key="1">
    <source>
        <dbReference type="SAM" id="MobiDB-lite"/>
    </source>
</evidence>
<dbReference type="Proteomes" id="UP000541558">
    <property type="component" value="Unassembled WGS sequence"/>
</dbReference>